<gene>
    <name evidence="4" type="ORF">SAMN02745178_01512</name>
</gene>
<dbReference type="SUPFAM" id="SSF63817">
    <property type="entry name" value="Sortase"/>
    <property type="match status" value="1"/>
</dbReference>
<dbReference type="AlphaFoldDB" id="A0A1T4X6A0"/>
<feature type="active site" description="Acyl-thioester intermediate" evidence="2">
    <location>
        <position position="240"/>
    </location>
</feature>
<accession>A0A1T4X6A0</accession>
<evidence type="ECO:0000313" key="5">
    <source>
        <dbReference type="Proteomes" id="UP000190286"/>
    </source>
</evidence>
<name>A0A1T4X6A0_9FIRM</name>
<evidence type="ECO:0000256" key="2">
    <source>
        <dbReference type="PIRSR" id="PIRSR605754-1"/>
    </source>
</evidence>
<feature type="transmembrane region" description="Helical" evidence="3">
    <location>
        <begin position="7"/>
        <end position="29"/>
    </location>
</feature>
<organism evidence="4 5">
    <name type="scientific">Gemmiger formicilis</name>
    <dbReference type="NCBI Taxonomy" id="745368"/>
    <lineage>
        <taxon>Bacteria</taxon>
        <taxon>Bacillati</taxon>
        <taxon>Bacillota</taxon>
        <taxon>Clostridia</taxon>
        <taxon>Eubacteriales</taxon>
        <taxon>Gemmiger</taxon>
    </lineage>
</organism>
<dbReference type="Gene3D" id="2.40.260.10">
    <property type="entry name" value="Sortase"/>
    <property type="match status" value="1"/>
</dbReference>
<evidence type="ECO:0000313" key="4">
    <source>
        <dbReference type="EMBL" id="SKA85163.1"/>
    </source>
</evidence>
<keyword evidence="3" id="KW-1133">Transmembrane helix</keyword>
<dbReference type="GO" id="GO:0016787">
    <property type="term" value="F:hydrolase activity"/>
    <property type="evidence" value="ECO:0007669"/>
    <property type="project" value="UniProtKB-KW"/>
</dbReference>
<dbReference type="InterPro" id="IPR023365">
    <property type="entry name" value="Sortase_dom-sf"/>
</dbReference>
<keyword evidence="1" id="KW-0378">Hydrolase</keyword>
<evidence type="ECO:0000256" key="1">
    <source>
        <dbReference type="ARBA" id="ARBA00022801"/>
    </source>
</evidence>
<dbReference type="STRING" id="745368.SAMN02745178_01512"/>
<dbReference type="Proteomes" id="UP000190286">
    <property type="component" value="Unassembled WGS sequence"/>
</dbReference>
<keyword evidence="5" id="KW-1185">Reference proteome</keyword>
<sequence length="283" mass="32026">MKQRTKALLAGVISGAAFAGLVGGLILWLPSYKQKKEMEAIKPVETAAPTIEEPEATPDPAAEEAAQRTKYADLIARNPDFAGWIEIPGVDIDLPILQTTDNYFYLYHDLDRADDKRGMPFADFECDMQNGRHLIIYGHNMGVNNTDRFSNLQKYRDADYYTAHPYLQLDTLYKSEIYKIVAVYAVTSRESDGDVFYFNQYINLDDATEQTFLDEVAKRAFYTTGDYAYPTERLLTLSTCTYQMDDARMVILARPLRDGETTAADEVHINSDPLLPARWPAGK</sequence>
<dbReference type="CDD" id="cd05826">
    <property type="entry name" value="Sortase_B"/>
    <property type="match status" value="1"/>
</dbReference>
<dbReference type="RefSeq" id="WP_078784442.1">
    <property type="nucleotide sequence ID" value="NZ_FUYF01000006.1"/>
</dbReference>
<reference evidence="4 5" key="1">
    <citation type="submission" date="2017-02" db="EMBL/GenBank/DDBJ databases">
        <authorList>
            <person name="Peterson S.W."/>
        </authorList>
    </citation>
    <scope>NUCLEOTIDE SEQUENCE [LARGE SCALE GENOMIC DNA]</scope>
    <source>
        <strain evidence="4 5">ATCC 27749</strain>
    </source>
</reference>
<feature type="active site" description="Proton donor/acceptor" evidence="2">
    <location>
        <position position="139"/>
    </location>
</feature>
<keyword evidence="3" id="KW-0812">Transmembrane</keyword>
<proteinExistence type="predicted"/>
<dbReference type="InterPro" id="IPR009835">
    <property type="entry name" value="SrtB"/>
</dbReference>
<dbReference type="InterPro" id="IPR005754">
    <property type="entry name" value="Sortase"/>
</dbReference>
<evidence type="ECO:0000256" key="3">
    <source>
        <dbReference type="SAM" id="Phobius"/>
    </source>
</evidence>
<dbReference type="GeneID" id="93337976"/>
<dbReference type="Pfam" id="PF04203">
    <property type="entry name" value="Sortase"/>
    <property type="match status" value="1"/>
</dbReference>
<protein>
    <submittedName>
        <fullName evidence="4">Sortase B</fullName>
    </submittedName>
</protein>
<keyword evidence="3" id="KW-0472">Membrane</keyword>
<dbReference type="EMBL" id="FUYF01000006">
    <property type="protein sequence ID" value="SKA85163.1"/>
    <property type="molecule type" value="Genomic_DNA"/>
</dbReference>
<dbReference type="OrthoDB" id="9806013at2"/>